<dbReference type="Proteomes" id="UP001549366">
    <property type="component" value="Unassembled WGS sequence"/>
</dbReference>
<dbReference type="PANTHER" id="PTHR33359">
    <property type="entry name" value="MOLYBDOPTERIN SYNTHASE SULFUR CARRIER SUBUNIT"/>
    <property type="match status" value="1"/>
</dbReference>
<evidence type="ECO:0000313" key="4">
    <source>
        <dbReference type="EMBL" id="MET4758840.1"/>
    </source>
</evidence>
<dbReference type="SUPFAM" id="SSF54285">
    <property type="entry name" value="MoaD/ThiS"/>
    <property type="match status" value="1"/>
</dbReference>
<dbReference type="InterPro" id="IPR012675">
    <property type="entry name" value="Beta-grasp_dom_sf"/>
</dbReference>
<sequence>MRWSVRPNLRSRNLSCMIKVLFFASYREQLNCNELVLSPEDQPPTLSALRGQLSEKGDDWREIMEDGRTLVALNKTMTRRDADLKDGDEVAFFPPVTGG</sequence>
<dbReference type="EMBL" id="JBEWTB010000002">
    <property type="protein sequence ID" value="MET4758840.1"/>
    <property type="molecule type" value="Genomic_DNA"/>
</dbReference>
<comment type="caution">
    <text evidence="4">The sequence shown here is derived from an EMBL/GenBank/DDBJ whole genome shotgun (WGS) entry which is preliminary data.</text>
</comment>
<dbReference type="CDD" id="cd00754">
    <property type="entry name" value="Ubl_MoaD"/>
    <property type="match status" value="1"/>
</dbReference>
<dbReference type="InterPro" id="IPR016155">
    <property type="entry name" value="Mopterin_synth/thiamin_S_b"/>
</dbReference>
<dbReference type="InterPro" id="IPR044672">
    <property type="entry name" value="MOCS2A"/>
</dbReference>
<protein>
    <recommendedName>
        <fullName evidence="3">Molybdopterin synthase sulfur carrier subunit</fullName>
    </recommendedName>
</protein>
<keyword evidence="1" id="KW-0547">Nucleotide-binding</keyword>
<dbReference type="InterPro" id="IPR003749">
    <property type="entry name" value="ThiS/MoaD-like"/>
</dbReference>
<keyword evidence="5" id="KW-1185">Reference proteome</keyword>
<dbReference type="PANTHER" id="PTHR33359:SF1">
    <property type="entry name" value="MOLYBDOPTERIN SYNTHASE SULFUR CARRIER SUBUNIT"/>
    <property type="match status" value="1"/>
</dbReference>
<reference evidence="4 5" key="1">
    <citation type="submission" date="2024-06" db="EMBL/GenBank/DDBJ databases">
        <title>Genomic Encyclopedia of Type Strains, Phase V (KMG-V): Genome sequencing to study the core and pangenomes of soil and plant-associated prokaryotes.</title>
        <authorList>
            <person name="Whitman W."/>
        </authorList>
    </citation>
    <scope>NUCLEOTIDE SEQUENCE [LARGE SCALE GENOMIC DNA]</scope>
    <source>
        <strain evidence="4 5">NE40</strain>
    </source>
</reference>
<evidence type="ECO:0000313" key="5">
    <source>
        <dbReference type="Proteomes" id="UP001549366"/>
    </source>
</evidence>
<comment type="similarity">
    <text evidence="2">Belongs to the MoaD family.</text>
</comment>
<evidence type="ECO:0000256" key="3">
    <source>
        <dbReference type="ARBA" id="ARBA00024247"/>
    </source>
</evidence>
<organism evidence="4 5">
    <name type="scientific">Endozoicomonas lisbonensis</name>
    <dbReference type="NCBI Taxonomy" id="3120522"/>
    <lineage>
        <taxon>Bacteria</taxon>
        <taxon>Pseudomonadati</taxon>
        <taxon>Pseudomonadota</taxon>
        <taxon>Gammaproteobacteria</taxon>
        <taxon>Oceanospirillales</taxon>
        <taxon>Endozoicomonadaceae</taxon>
        <taxon>Endozoicomonas</taxon>
    </lineage>
</organism>
<dbReference type="NCBIfam" id="TIGR01682">
    <property type="entry name" value="moaD"/>
    <property type="match status" value="1"/>
</dbReference>
<dbReference type="Gene3D" id="3.10.20.30">
    <property type="match status" value="1"/>
</dbReference>
<accession>A0ABV2SM54</accession>
<name>A0ABV2SM54_9GAMM</name>
<evidence type="ECO:0000256" key="1">
    <source>
        <dbReference type="ARBA" id="ARBA00022741"/>
    </source>
</evidence>
<dbReference type="Pfam" id="PF02597">
    <property type="entry name" value="ThiS"/>
    <property type="match status" value="1"/>
</dbReference>
<evidence type="ECO:0000256" key="2">
    <source>
        <dbReference type="ARBA" id="ARBA00024200"/>
    </source>
</evidence>
<proteinExistence type="inferred from homology"/>
<gene>
    <name evidence="4" type="ORF">V5J35_004032</name>
</gene>